<reference evidence="1 2" key="1">
    <citation type="journal article" date="2024" name="Science">
        <title>Giant polyketide synthase enzymes in the biosynthesis of giant marine polyether toxins.</title>
        <authorList>
            <person name="Fallon T.R."/>
            <person name="Shende V.V."/>
            <person name="Wierzbicki I.H."/>
            <person name="Pendleton A.L."/>
            <person name="Watervoot N.F."/>
            <person name="Auber R.P."/>
            <person name="Gonzalez D.J."/>
            <person name="Wisecaver J.H."/>
            <person name="Moore B.S."/>
        </authorList>
    </citation>
    <scope>NUCLEOTIDE SEQUENCE [LARGE SCALE GENOMIC DNA]</scope>
    <source>
        <strain evidence="1 2">12B1</strain>
    </source>
</reference>
<keyword evidence="2" id="KW-1185">Reference proteome</keyword>
<proteinExistence type="predicted"/>
<evidence type="ECO:0000313" key="1">
    <source>
        <dbReference type="EMBL" id="KAL1499348.1"/>
    </source>
</evidence>
<protein>
    <recommendedName>
        <fullName evidence="3">Protein xylosyltransferase</fullName>
    </recommendedName>
</protein>
<accession>A0AB34IKC5</accession>
<gene>
    <name evidence="1" type="ORF">AB1Y20_011555</name>
</gene>
<organism evidence="1 2">
    <name type="scientific">Prymnesium parvum</name>
    <name type="common">Toxic golden alga</name>
    <dbReference type="NCBI Taxonomy" id="97485"/>
    <lineage>
        <taxon>Eukaryota</taxon>
        <taxon>Haptista</taxon>
        <taxon>Haptophyta</taxon>
        <taxon>Prymnesiophyceae</taxon>
        <taxon>Prymnesiales</taxon>
        <taxon>Prymnesiaceae</taxon>
        <taxon>Prymnesium</taxon>
    </lineage>
</organism>
<sequence>MGFARRLTLAAIVASALFNASFLLHSTRMSVWHTGRDASSASREAERSLGLLVPFVDEQRDELFEMVRRWTAMPPCASRPLPATLFLYHPSNTSIGSPAEWDLFLHALGESARCFRGGVKLLEARLPEEIASRHPDGTCEQFYAAFSLLRGRVDYFFLMEPDALPIRRGWLDALVAEVQLPPCEAFWVRGSVAHCDAAYGELRARHDLHVNGGALYCVGGPSDGFARLRDGVRSFYPPFFEAAVQTAGCAHGGFDHALYQYLHHKSNFDYARTVLHLYQYTDSLYNMCEEAYDEEALRQALPAVQARAPRPLWPRADEEAGRSRVLQVVHSKWPRFDEAERQVRQIYWNVFGRFPIKRTEQKAWAEKVRSASVVRLSQGDTLEAEAEDGEAELQAGPTLNTMAPDPIEEVRRAAAAAQRARARALGSLVENLCCSWQYLSRLEAHKPSEQCTSRCADSAALRRRCPRTCAPAAARLAWGKRLGARPYVWSVDFHSGPIGCTEPLLLQLGARIHAEVDFNNCVWHPHTCKRRLKVLAFDEWRGFSLDPCPNALRRAFFEAYRNDEELRRVDLFVCSHPAANCELFLPFDRRMLVYATTRLEFGRNDRFVSWRVPYIGRHSPRRWDEWIRSLRAIAARPGNVVAANNMFDVHYISYHANISALYLPSWCENTASYTPNMSLPYLLGPYRDNLGGELVNGTDVTAWAHPLLQQLSRTLASTPYRFRRMREAYGSAYKWSDIAQHPALVYIPYQVSTVSFFEFYRANIPLFVPSVSLLLSWVTEFNLLWERVYGTPERLHFSAINGFAGSTEPESPNDNRSLSYWLRLCDYYTFPHIMYFDSWDELVSQLGNESHLRAVSERMAAFNLEQRAKLAEQWSVILDGTRSEERSSLAPSSDFDQSMRSLWGTQGPLPPDPGWKCKLRNLRTLEARWATAEIRPEGSPGEVVHPPFLLPGQYMRRSGMLSSNNAFELSIVPDPALHAVLCVGPPRHKPHQHPASLLNTRDGRLCLYGTDVPPLSSGTAAVSTDGLSLPAESADAMSNRTNPELWCFPTCLHCALFIEDNGAVLVRNGSHLRRVIQGARGRKICHDPTSQ</sequence>
<dbReference type="EMBL" id="JBGBPQ010000025">
    <property type="protein sequence ID" value="KAL1499348.1"/>
    <property type="molecule type" value="Genomic_DNA"/>
</dbReference>
<dbReference type="Proteomes" id="UP001515480">
    <property type="component" value="Unassembled WGS sequence"/>
</dbReference>
<name>A0AB34IKC5_PRYPA</name>
<dbReference type="AlphaFoldDB" id="A0AB34IKC5"/>
<evidence type="ECO:0008006" key="3">
    <source>
        <dbReference type="Google" id="ProtNLM"/>
    </source>
</evidence>
<evidence type="ECO:0000313" key="2">
    <source>
        <dbReference type="Proteomes" id="UP001515480"/>
    </source>
</evidence>
<comment type="caution">
    <text evidence="1">The sequence shown here is derived from an EMBL/GenBank/DDBJ whole genome shotgun (WGS) entry which is preliminary data.</text>
</comment>